<comment type="similarity">
    <text evidence="6">Belongs to the ABC-4 integral membrane protein family.</text>
</comment>
<keyword evidence="2" id="KW-1003">Cell membrane</keyword>
<evidence type="ECO:0000256" key="7">
    <source>
        <dbReference type="SAM" id="Phobius"/>
    </source>
</evidence>
<feature type="domain" description="ABC3 transporter permease C-terminal" evidence="8">
    <location>
        <begin position="249"/>
        <end position="360"/>
    </location>
</feature>
<comment type="caution">
    <text evidence="10">The sequence shown here is derived from an EMBL/GenBank/DDBJ whole genome shotgun (WGS) entry which is preliminary data.</text>
</comment>
<accession>A0A430AM23</accession>
<feature type="transmembrane region" description="Helical" evidence="7">
    <location>
        <begin position="326"/>
        <end position="349"/>
    </location>
</feature>
<evidence type="ECO:0000256" key="6">
    <source>
        <dbReference type="ARBA" id="ARBA00038076"/>
    </source>
</evidence>
<gene>
    <name evidence="10" type="ORF">CBF27_13835</name>
</gene>
<dbReference type="GO" id="GO:0005886">
    <property type="term" value="C:plasma membrane"/>
    <property type="evidence" value="ECO:0007669"/>
    <property type="project" value="UniProtKB-SubCell"/>
</dbReference>
<feature type="domain" description="MacB-like periplasmic core" evidence="9">
    <location>
        <begin position="96"/>
        <end position="207"/>
    </location>
</feature>
<dbReference type="EMBL" id="NGKC01000027">
    <property type="protein sequence ID" value="RSU08947.1"/>
    <property type="molecule type" value="Genomic_DNA"/>
</dbReference>
<protein>
    <recommendedName>
        <fullName evidence="12">ABC3 transporter permease protein domain-containing protein</fullName>
    </recommendedName>
</protein>
<dbReference type="Pfam" id="PF12704">
    <property type="entry name" value="MacB_PCD"/>
    <property type="match status" value="1"/>
</dbReference>
<keyword evidence="11" id="KW-1185">Reference proteome</keyword>
<evidence type="ECO:0000259" key="9">
    <source>
        <dbReference type="Pfam" id="PF12704"/>
    </source>
</evidence>
<dbReference type="AlphaFoldDB" id="A0A430AM23"/>
<feature type="transmembrane region" description="Helical" evidence="7">
    <location>
        <begin position="292"/>
        <end position="314"/>
    </location>
</feature>
<evidence type="ECO:0000256" key="1">
    <source>
        <dbReference type="ARBA" id="ARBA00004651"/>
    </source>
</evidence>
<evidence type="ECO:0000256" key="3">
    <source>
        <dbReference type="ARBA" id="ARBA00022692"/>
    </source>
</evidence>
<dbReference type="OrthoDB" id="3036024at2"/>
<reference evidence="10 11" key="1">
    <citation type="submission" date="2017-05" db="EMBL/GenBank/DDBJ databases">
        <title>Vagococcus spp. assemblies.</title>
        <authorList>
            <person name="Gulvik C.A."/>
        </authorList>
    </citation>
    <scope>NUCLEOTIDE SEQUENCE [LARGE SCALE GENOMIC DNA]</scope>
    <source>
        <strain evidence="10 11">LMG 24798</strain>
    </source>
</reference>
<dbReference type="GO" id="GO:0022857">
    <property type="term" value="F:transmembrane transporter activity"/>
    <property type="evidence" value="ECO:0007669"/>
    <property type="project" value="TreeGrafter"/>
</dbReference>
<dbReference type="PANTHER" id="PTHR30572">
    <property type="entry name" value="MEMBRANE COMPONENT OF TRANSPORTER-RELATED"/>
    <property type="match status" value="1"/>
</dbReference>
<dbReference type="Pfam" id="PF02687">
    <property type="entry name" value="FtsX"/>
    <property type="match status" value="1"/>
</dbReference>
<proteinExistence type="inferred from homology"/>
<organism evidence="10 11">
    <name type="scientific">Vagococcus acidifermentans</name>
    <dbReference type="NCBI Taxonomy" id="564710"/>
    <lineage>
        <taxon>Bacteria</taxon>
        <taxon>Bacillati</taxon>
        <taxon>Bacillota</taxon>
        <taxon>Bacilli</taxon>
        <taxon>Lactobacillales</taxon>
        <taxon>Enterococcaceae</taxon>
        <taxon>Vagococcus</taxon>
    </lineage>
</organism>
<keyword evidence="3 7" id="KW-0812">Transmembrane</keyword>
<evidence type="ECO:0000256" key="2">
    <source>
        <dbReference type="ARBA" id="ARBA00022475"/>
    </source>
</evidence>
<dbReference type="InterPro" id="IPR050250">
    <property type="entry name" value="Macrolide_Exporter_MacB"/>
</dbReference>
<keyword evidence="5 7" id="KW-0472">Membrane</keyword>
<name>A0A430AM23_9ENTE</name>
<comment type="subcellular location">
    <subcellularLocation>
        <location evidence="1">Cell membrane</location>
        <topology evidence="1">Multi-pass membrane protein</topology>
    </subcellularLocation>
</comment>
<feature type="transmembrane region" description="Helical" evidence="7">
    <location>
        <begin position="245"/>
        <end position="266"/>
    </location>
</feature>
<feature type="transmembrane region" description="Helical" evidence="7">
    <location>
        <begin position="22"/>
        <end position="43"/>
    </location>
</feature>
<evidence type="ECO:0000313" key="11">
    <source>
        <dbReference type="Proteomes" id="UP000286773"/>
    </source>
</evidence>
<dbReference type="Proteomes" id="UP000286773">
    <property type="component" value="Unassembled WGS sequence"/>
</dbReference>
<dbReference type="InterPro" id="IPR003838">
    <property type="entry name" value="ABC3_permease_C"/>
</dbReference>
<dbReference type="InterPro" id="IPR025857">
    <property type="entry name" value="MacB_PCD"/>
</dbReference>
<evidence type="ECO:0000256" key="4">
    <source>
        <dbReference type="ARBA" id="ARBA00022989"/>
    </source>
</evidence>
<dbReference type="PANTHER" id="PTHR30572:SF4">
    <property type="entry name" value="ABC TRANSPORTER PERMEASE YTRF"/>
    <property type="match status" value="1"/>
</dbReference>
<evidence type="ECO:0000256" key="5">
    <source>
        <dbReference type="ARBA" id="ARBA00023136"/>
    </source>
</evidence>
<sequence>MTKISYLFYQAFLKVSYQKKRYILYVISFYIGLLLPAFCIANIRSVDQVIHATTFAGMEQTVQVGWFSQNFDLIQLDNQTDYSISAAYEEDMSDWDHEYVPITGIDEHYFYPPPEVRGRYFSKSELQKGKPVCLLNQRHAEMFGYDIGDTLALRGTTCEIIGIMTDKKASGIFMPYRTMAGIYQHNVEIQFTGTFRPADVADKEQLVTVVTDQIQSNDKDAEILFTTDGAELYYNALATKRDWRVVRSLVAVVAILFFLLNETIVLKAKAEKEQQTIAVNRALGATERDIRLFWFFETFLITFLAAGLVLLTLLPIAKLASIESAIVLDTSVAGVFLVLALLTCELLTWGSVRTIRKKPIAAMMKTRDS</sequence>
<keyword evidence="4 7" id="KW-1133">Transmembrane helix</keyword>
<evidence type="ECO:0008006" key="12">
    <source>
        <dbReference type="Google" id="ProtNLM"/>
    </source>
</evidence>
<evidence type="ECO:0000259" key="8">
    <source>
        <dbReference type="Pfam" id="PF02687"/>
    </source>
</evidence>
<dbReference type="RefSeq" id="WP_126815292.1">
    <property type="nucleotide sequence ID" value="NZ_NGKC01000027.1"/>
</dbReference>
<evidence type="ECO:0000313" key="10">
    <source>
        <dbReference type="EMBL" id="RSU08947.1"/>
    </source>
</evidence>